<feature type="transmembrane region" description="Helical" evidence="1">
    <location>
        <begin position="12"/>
        <end position="30"/>
    </location>
</feature>
<evidence type="ECO:0000313" key="2">
    <source>
        <dbReference type="EMBL" id="EDM08945.1"/>
    </source>
</evidence>
<dbReference type="Proteomes" id="UP000234681">
    <property type="component" value="Chromosome 16"/>
</dbReference>
<sequence>MQGPWEVAPLGGVVVLEEVCVGVALCAWVLRCPRLKLCPVQKRASFWLSLDQDVELSASPAPCLLSYCHIPPR</sequence>
<proteinExistence type="predicted"/>
<keyword evidence="1" id="KW-0812">Transmembrane</keyword>
<dbReference type="EMBL" id="CH473970">
    <property type="protein sequence ID" value="EDM08945.1"/>
    <property type="molecule type" value="Genomic_DNA"/>
</dbReference>
<evidence type="ECO:0000256" key="1">
    <source>
        <dbReference type="SAM" id="Phobius"/>
    </source>
</evidence>
<organism evidence="2 3">
    <name type="scientific">Rattus norvegicus</name>
    <name type="common">Rat</name>
    <dbReference type="NCBI Taxonomy" id="10116"/>
    <lineage>
        <taxon>Eukaryota</taxon>
        <taxon>Metazoa</taxon>
        <taxon>Chordata</taxon>
        <taxon>Craniata</taxon>
        <taxon>Vertebrata</taxon>
        <taxon>Euteleostomi</taxon>
        <taxon>Mammalia</taxon>
        <taxon>Eutheria</taxon>
        <taxon>Euarchontoglires</taxon>
        <taxon>Glires</taxon>
        <taxon>Rodentia</taxon>
        <taxon>Myomorpha</taxon>
        <taxon>Muroidea</taxon>
        <taxon>Muridae</taxon>
        <taxon>Murinae</taxon>
        <taxon>Rattus</taxon>
    </lineage>
</organism>
<name>A6IWC7_RAT</name>
<dbReference type="AlphaFoldDB" id="A6IWC7"/>
<reference evidence="2 3" key="1">
    <citation type="submission" date="2005-09" db="EMBL/GenBank/DDBJ databases">
        <authorList>
            <person name="Mural R.J."/>
            <person name="Li P.W."/>
            <person name="Adams M.D."/>
            <person name="Amanatides P.G."/>
            <person name="Baden-Tillson H."/>
            <person name="Barnstead M."/>
            <person name="Chin S.H."/>
            <person name="Dew I."/>
            <person name="Evans C.A."/>
            <person name="Ferriera S."/>
            <person name="Flanigan M."/>
            <person name="Fosler C."/>
            <person name="Glodek A."/>
            <person name="Gu Z."/>
            <person name="Holt R.A."/>
            <person name="Jennings D."/>
            <person name="Kraft C.L."/>
            <person name="Lu F."/>
            <person name="Nguyen T."/>
            <person name="Nusskern D.R."/>
            <person name="Pfannkoch C.M."/>
            <person name="Sitter C."/>
            <person name="Sutton G.G."/>
            <person name="Venter J.C."/>
            <person name="Wang Z."/>
            <person name="Woodage T."/>
            <person name="Zheng X.H."/>
            <person name="Zhong F."/>
        </authorList>
    </citation>
    <scope>NUCLEOTIDE SEQUENCE [LARGE SCALE GENOMIC DNA]</scope>
    <source>
        <strain>BN</strain>
        <strain evidence="3">Sprague-Dawley</strain>
    </source>
</reference>
<evidence type="ECO:0000313" key="3">
    <source>
        <dbReference type="Proteomes" id="UP000234681"/>
    </source>
</evidence>
<gene>
    <name evidence="2" type="ORF">rCG_43231</name>
</gene>
<accession>A6IWC7</accession>
<protein>
    <submittedName>
        <fullName evidence="2">RCG43231</fullName>
    </submittedName>
</protein>
<keyword evidence="1" id="KW-1133">Transmembrane helix</keyword>
<keyword evidence="1" id="KW-0472">Membrane</keyword>